<evidence type="ECO:0000313" key="4">
    <source>
        <dbReference type="Proteomes" id="UP000233837"/>
    </source>
</evidence>
<dbReference type="Pfam" id="PF20431">
    <property type="entry name" value="E_motif"/>
    <property type="match status" value="1"/>
</dbReference>
<dbReference type="GO" id="GO:0009451">
    <property type="term" value="P:RNA modification"/>
    <property type="evidence" value="ECO:0007669"/>
    <property type="project" value="InterPro"/>
</dbReference>
<dbReference type="AlphaFoldDB" id="A0A2I0VVR9"/>
<feature type="repeat" description="PPR" evidence="2">
    <location>
        <begin position="452"/>
        <end position="486"/>
    </location>
</feature>
<dbReference type="Pfam" id="PF01535">
    <property type="entry name" value="PPR"/>
    <property type="match status" value="7"/>
</dbReference>
<evidence type="ECO:0000256" key="2">
    <source>
        <dbReference type="PROSITE-ProRule" id="PRU00708"/>
    </source>
</evidence>
<dbReference type="Gene3D" id="1.25.40.10">
    <property type="entry name" value="Tetratricopeptide repeat domain"/>
    <property type="match status" value="5"/>
</dbReference>
<accession>A0A2I0VVR9</accession>
<proteinExistence type="predicted"/>
<dbReference type="InterPro" id="IPR002885">
    <property type="entry name" value="PPR_rpt"/>
</dbReference>
<dbReference type="NCBIfam" id="TIGR00756">
    <property type="entry name" value="PPR"/>
    <property type="match status" value="6"/>
</dbReference>
<dbReference type="Pfam" id="PF13041">
    <property type="entry name" value="PPR_2"/>
    <property type="match status" value="3"/>
</dbReference>
<organism evidence="3 4">
    <name type="scientific">Dendrobium catenatum</name>
    <dbReference type="NCBI Taxonomy" id="906689"/>
    <lineage>
        <taxon>Eukaryota</taxon>
        <taxon>Viridiplantae</taxon>
        <taxon>Streptophyta</taxon>
        <taxon>Embryophyta</taxon>
        <taxon>Tracheophyta</taxon>
        <taxon>Spermatophyta</taxon>
        <taxon>Magnoliopsida</taxon>
        <taxon>Liliopsida</taxon>
        <taxon>Asparagales</taxon>
        <taxon>Orchidaceae</taxon>
        <taxon>Epidendroideae</taxon>
        <taxon>Malaxideae</taxon>
        <taxon>Dendrobiinae</taxon>
        <taxon>Dendrobium</taxon>
    </lineage>
</organism>
<dbReference type="SUPFAM" id="SSF48452">
    <property type="entry name" value="TPR-like"/>
    <property type="match status" value="1"/>
</dbReference>
<dbReference type="PANTHER" id="PTHR47926:SF419">
    <property type="entry name" value="(WILD MALAYSIAN BANANA) HYPOTHETICAL PROTEIN"/>
    <property type="match status" value="1"/>
</dbReference>
<feature type="repeat" description="PPR" evidence="2">
    <location>
        <begin position="553"/>
        <end position="587"/>
    </location>
</feature>
<protein>
    <submittedName>
        <fullName evidence="3">Pentatricopeptide repeat-containing protein</fullName>
    </submittedName>
</protein>
<gene>
    <name evidence="3" type="primary">PCMP-E76</name>
    <name evidence="3" type="ORF">MA16_Dca016223</name>
</gene>
<dbReference type="PROSITE" id="PS51375">
    <property type="entry name" value="PPR"/>
    <property type="match status" value="7"/>
</dbReference>
<feature type="repeat" description="PPR" evidence="2">
    <location>
        <begin position="320"/>
        <end position="354"/>
    </location>
</feature>
<dbReference type="FunFam" id="1.25.40.10:FF:000442">
    <property type="entry name" value="Pentatricopeptide repeat-containing protein At3g49710"/>
    <property type="match status" value="1"/>
</dbReference>
<dbReference type="OrthoDB" id="185373at2759"/>
<dbReference type="FunFam" id="1.25.40.10:FF:000090">
    <property type="entry name" value="Pentatricopeptide repeat-containing protein, chloroplastic"/>
    <property type="match status" value="1"/>
</dbReference>
<sequence length="769" mass="85978">MGAKNEVIFGRIYRSATSCSTESQSNPKFSSSISIASIFKSFKRKLVVGSFHSTPSFKSYVETCASLIRRCSCTHRLLSGLALHGHAVKCGISSDRSVFTKLLTMYSECNRPADQNRIFIEFAGSDIFSWNFMITDLARSGDIDAASNLFDQMPETNVVSWTIIIDELMKRGRVRDALGYFDRCPCHTVVSYTAMINGFSRNGMYLDGLLMFRRMIRYGLMPNEITFTCIITACGGCGEFDFANGVVGMIIKNAFGQNLSVCNSLITLYLRMGDAGMARKMFNGMVERDVVSWTALIDVYFQMGDLKEARHVFNEMPDRNEVSWSMMIARYSQSGEAVEALRLFKHMLCKGFKPNISSFASVISASASLENLLHGRSVHSHVVKFGCENDIFVASSLIDMYSKCGKSDDARQIFDSLAMKNIVCWNAMVSGYFYDGRMMEAKHLFMQLPERNAASWNAMISGFVQNELYEDVLETFNEMLTSGQVPSRMTFSSVLLACASLPSLEKGKNLHAKTVKLGIATEIFVGTALTDMYAKSGDIESSKSVFCMMPEKNEVSWTAMIQGLADSGLAEESLALFEDMKKTDINPSEPMFLSILFACSHCRLVDKGFHYFESMDKVYGITPKERHYTAMVDLLSRAGLLREAEDFIRKMPIQPEANTWAALLSGCVTHGNDGIGERAAKMVIELERQSTAGHVLLSNIYASVGRWKDVAKVRTLMRETGIKKGGGCSWIQIRDCFHSFYSWDSNHPNALEIYEVLELLIPEMIPCML</sequence>
<dbReference type="EMBL" id="KZ503190">
    <property type="protein sequence ID" value="PKU67499.1"/>
    <property type="molecule type" value="Genomic_DNA"/>
</dbReference>
<name>A0A2I0VVR9_9ASPA</name>
<dbReference type="InterPro" id="IPR046848">
    <property type="entry name" value="E_motif"/>
</dbReference>
<dbReference type="GO" id="GO:0003723">
    <property type="term" value="F:RNA binding"/>
    <property type="evidence" value="ECO:0007669"/>
    <property type="project" value="InterPro"/>
</dbReference>
<reference evidence="3 4" key="1">
    <citation type="journal article" date="2016" name="Sci. Rep.">
        <title>The Dendrobium catenatum Lindl. genome sequence provides insights into polysaccharide synthase, floral development and adaptive evolution.</title>
        <authorList>
            <person name="Zhang G.Q."/>
            <person name="Xu Q."/>
            <person name="Bian C."/>
            <person name="Tsai W.C."/>
            <person name="Yeh C.M."/>
            <person name="Liu K.W."/>
            <person name="Yoshida K."/>
            <person name="Zhang L.S."/>
            <person name="Chang S.B."/>
            <person name="Chen F."/>
            <person name="Shi Y."/>
            <person name="Su Y.Y."/>
            <person name="Zhang Y.Q."/>
            <person name="Chen L.J."/>
            <person name="Yin Y."/>
            <person name="Lin M."/>
            <person name="Huang H."/>
            <person name="Deng H."/>
            <person name="Wang Z.W."/>
            <person name="Zhu S.L."/>
            <person name="Zhao X."/>
            <person name="Deng C."/>
            <person name="Niu S.C."/>
            <person name="Huang J."/>
            <person name="Wang M."/>
            <person name="Liu G.H."/>
            <person name="Yang H.J."/>
            <person name="Xiao X.J."/>
            <person name="Hsiao Y.Y."/>
            <person name="Wu W.L."/>
            <person name="Chen Y.Y."/>
            <person name="Mitsuda N."/>
            <person name="Ohme-Takagi M."/>
            <person name="Luo Y.B."/>
            <person name="Van de Peer Y."/>
            <person name="Liu Z.J."/>
        </authorList>
    </citation>
    <scope>NUCLEOTIDE SEQUENCE [LARGE SCALE GENOMIC DNA]</scope>
    <source>
        <tissue evidence="3">The whole plant</tissue>
    </source>
</reference>
<reference evidence="3 4" key="2">
    <citation type="journal article" date="2017" name="Nature">
        <title>The Apostasia genome and the evolution of orchids.</title>
        <authorList>
            <person name="Zhang G.Q."/>
            <person name="Liu K.W."/>
            <person name="Li Z."/>
            <person name="Lohaus R."/>
            <person name="Hsiao Y.Y."/>
            <person name="Niu S.C."/>
            <person name="Wang J.Y."/>
            <person name="Lin Y.C."/>
            <person name="Xu Q."/>
            <person name="Chen L.J."/>
            <person name="Yoshida K."/>
            <person name="Fujiwara S."/>
            <person name="Wang Z.W."/>
            <person name="Zhang Y.Q."/>
            <person name="Mitsuda N."/>
            <person name="Wang M."/>
            <person name="Liu G.H."/>
            <person name="Pecoraro L."/>
            <person name="Huang H.X."/>
            <person name="Xiao X.J."/>
            <person name="Lin M."/>
            <person name="Wu X.Y."/>
            <person name="Wu W.L."/>
            <person name="Chen Y.Y."/>
            <person name="Chang S.B."/>
            <person name="Sakamoto S."/>
            <person name="Ohme-Takagi M."/>
            <person name="Yagi M."/>
            <person name="Zeng S.J."/>
            <person name="Shen C.Y."/>
            <person name="Yeh C.M."/>
            <person name="Luo Y.B."/>
            <person name="Tsai W.C."/>
            <person name="Van de Peer Y."/>
            <person name="Liu Z.J."/>
        </authorList>
    </citation>
    <scope>NUCLEOTIDE SEQUENCE [LARGE SCALE GENOMIC DNA]</scope>
    <source>
        <tissue evidence="3">The whole plant</tissue>
    </source>
</reference>
<dbReference type="PANTHER" id="PTHR47926">
    <property type="entry name" value="PENTATRICOPEPTIDE REPEAT-CONTAINING PROTEIN"/>
    <property type="match status" value="1"/>
</dbReference>
<dbReference type="InterPro" id="IPR046960">
    <property type="entry name" value="PPR_At4g14850-like_plant"/>
</dbReference>
<feature type="repeat" description="PPR" evidence="2">
    <location>
        <begin position="188"/>
        <end position="222"/>
    </location>
</feature>
<feature type="repeat" description="PPR" evidence="2">
    <location>
        <begin position="289"/>
        <end position="319"/>
    </location>
</feature>
<feature type="repeat" description="PPR" evidence="2">
    <location>
        <begin position="390"/>
        <end position="424"/>
    </location>
</feature>
<keyword evidence="4" id="KW-1185">Reference proteome</keyword>
<dbReference type="Pfam" id="PF12854">
    <property type="entry name" value="PPR_1"/>
    <property type="match status" value="1"/>
</dbReference>
<dbReference type="InterPro" id="IPR011990">
    <property type="entry name" value="TPR-like_helical_dom_sf"/>
</dbReference>
<keyword evidence="1" id="KW-0677">Repeat</keyword>
<evidence type="ECO:0000256" key="1">
    <source>
        <dbReference type="ARBA" id="ARBA00022737"/>
    </source>
</evidence>
<feature type="repeat" description="PPR" evidence="2">
    <location>
        <begin position="126"/>
        <end position="160"/>
    </location>
</feature>
<evidence type="ECO:0000313" key="3">
    <source>
        <dbReference type="EMBL" id="PKU67499.1"/>
    </source>
</evidence>
<dbReference type="Proteomes" id="UP000233837">
    <property type="component" value="Unassembled WGS sequence"/>
</dbReference>